<organism evidence="4 5">
    <name type="scientific">Acidiferrimicrobium australe</name>
    <dbReference type="NCBI Taxonomy" id="2664430"/>
    <lineage>
        <taxon>Bacteria</taxon>
        <taxon>Bacillati</taxon>
        <taxon>Actinomycetota</taxon>
        <taxon>Acidimicrobiia</taxon>
        <taxon>Acidimicrobiales</taxon>
        <taxon>Acidimicrobiaceae</taxon>
        <taxon>Acidiferrimicrobium</taxon>
    </lineage>
</organism>
<comment type="caution">
    <text evidence="4">The sequence shown here is derived from an EMBL/GenBank/DDBJ whole genome shotgun (WGS) entry which is preliminary data.</text>
</comment>
<protein>
    <submittedName>
        <fullName evidence="4">DUF1206 domain-containing protein</fullName>
    </submittedName>
</protein>
<keyword evidence="2" id="KW-1133">Transmembrane helix</keyword>
<dbReference type="Proteomes" id="UP000437736">
    <property type="component" value="Unassembled WGS sequence"/>
</dbReference>
<evidence type="ECO:0000256" key="1">
    <source>
        <dbReference type="SAM" id="MobiDB-lite"/>
    </source>
</evidence>
<accession>A0ABW9R043</accession>
<evidence type="ECO:0000259" key="3">
    <source>
        <dbReference type="Pfam" id="PF06724"/>
    </source>
</evidence>
<feature type="transmembrane region" description="Helical" evidence="2">
    <location>
        <begin position="192"/>
        <end position="211"/>
    </location>
</feature>
<keyword evidence="2" id="KW-0472">Membrane</keyword>
<reference evidence="4 5" key="1">
    <citation type="submission" date="2019-11" db="EMBL/GenBank/DDBJ databases">
        <title>Acidiferrimicrobium australis gen. nov., sp. nov., an acidophilic and obligately heterotrophic, member of the Actinobacteria that catalyses dissimilatory oxido- reduction of iron isolated from metal-rich acidic water in Chile.</title>
        <authorList>
            <person name="Gonzalez D."/>
            <person name="Huber K."/>
            <person name="Hedrich S."/>
            <person name="Rojas-Villalobos C."/>
            <person name="Quatrini R."/>
            <person name="Dinamarca M.A."/>
            <person name="Schwarz A."/>
            <person name="Canales C."/>
            <person name="Nancucheo I."/>
        </authorList>
    </citation>
    <scope>NUCLEOTIDE SEQUENCE [LARGE SCALE GENOMIC DNA]</scope>
    <source>
        <strain evidence="4 5">USS-CCA1</strain>
    </source>
</reference>
<feature type="region of interest" description="Disordered" evidence="1">
    <location>
        <begin position="1"/>
        <end position="45"/>
    </location>
</feature>
<feature type="compositionally biased region" description="Low complexity" evidence="1">
    <location>
        <begin position="29"/>
        <end position="40"/>
    </location>
</feature>
<keyword evidence="2" id="KW-0812">Transmembrane</keyword>
<sequence length="229" mass="23994">MRTPRSRPPRRWRVRQLRTGAGPRPRLRPSPCSVPRPSSSLERDARRNIPDRLAGAPSPAQGARRVPSAVCRRGWRGTPHPVTQATATVRLPQRSAPVRVLARLGIASRGLVYLLLGWLVLSIVVGGRRHQASDKGAFQTVAAQPGGKAILLVLAVGFGCFALWAASQVLTRSARSHGAGALARRVGAAGQAVVYGFLCYLAAAFVVGAGSGSGSGDPAPLAAAVMRAP</sequence>
<dbReference type="Pfam" id="PF06724">
    <property type="entry name" value="DUF1206"/>
    <property type="match status" value="1"/>
</dbReference>
<dbReference type="EMBL" id="WJHE01001259">
    <property type="protein sequence ID" value="MST34857.1"/>
    <property type="molecule type" value="Genomic_DNA"/>
</dbReference>
<dbReference type="InterPro" id="IPR009597">
    <property type="entry name" value="DUF1206"/>
</dbReference>
<proteinExistence type="predicted"/>
<evidence type="ECO:0000313" key="5">
    <source>
        <dbReference type="Proteomes" id="UP000437736"/>
    </source>
</evidence>
<feature type="non-terminal residue" evidence="4">
    <location>
        <position position="229"/>
    </location>
</feature>
<name>A0ABW9R043_9ACTN</name>
<feature type="domain" description="DUF1206" evidence="3">
    <location>
        <begin position="104"/>
        <end position="171"/>
    </location>
</feature>
<gene>
    <name evidence="4" type="ORF">GHK86_19290</name>
</gene>
<feature type="compositionally biased region" description="Basic residues" evidence="1">
    <location>
        <begin position="1"/>
        <end position="16"/>
    </location>
</feature>
<keyword evidence="5" id="KW-1185">Reference proteome</keyword>
<evidence type="ECO:0000256" key="2">
    <source>
        <dbReference type="SAM" id="Phobius"/>
    </source>
</evidence>
<evidence type="ECO:0000313" key="4">
    <source>
        <dbReference type="EMBL" id="MST34857.1"/>
    </source>
</evidence>
<feature type="transmembrane region" description="Helical" evidence="2">
    <location>
        <begin position="111"/>
        <end position="129"/>
    </location>
</feature>
<feature type="transmembrane region" description="Helical" evidence="2">
    <location>
        <begin position="149"/>
        <end position="171"/>
    </location>
</feature>